<dbReference type="Pfam" id="PF00072">
    <property type="entry name" value="Response_reg"/>
    <property type="match status" value="1"/>
</dbReference>
<dbReference type="OrthoDB" id="9800897at2"/>
<dbReference type="InterPro" id="IPR001789">
    <property type="entry name" value="Sig_transdc_resp-reg_receiver"/>
</dbReference>
<reference evidence="4 5" key="1">
    <citation type="submission" date="2019-03" db="EMBL/GenBank/DDBJ databases">
        <title>Paraburkholderia sp. isolated from native Mimosa gymnas in Guartela State Park, Brazil.</title>
        <authorList>
            <person name="Paulitsch F."/>
            <person name="Hungria M."/>
            <person name="Delamuta J.R.M."/>
            <person name="Ribeiro R.A."/>
            <person name="Dall'Agnol R."/>
            <person name="Silva J.S.B."/>
        </authorList>
    </citation>
    <scope>NUCLEOTIDE SEQUENCE [LARGE SCALE GENOMIC DNA]</scope>
    <source>
        <strain evidence="4 5">CNPSo 3008</strain>
    </source>
</reference>
<evidence type="ECO:0000313" key="4">
    <source>
        <dbReference type="EMBL" id="TDG03262.1"/>
    </source>
</evidence>
<evidence type="ECO:0000256" key="2">
    <source>
        <dbReference type="PROSITE-ProRule" id="PRU00169"/>
    </source>
</evidence>
<organism evidence="4 5">
    <name type="scientific">Paraburkholderia guartelaensis</name>
    <dbReference type="NCBI Taxonomy" id="2546446"/>
    <lineage>
        <taxon>Bacteria</taxon>
        <taxon>Pseudomonadati</taxon>
        <taxon>Pseudomonadota</taxon>
        <taxon>Betaproteobacteria</taxon>
        <taxon>Burkholderiales</taxon>
        <taxon>Burkholderiaceae</taxon>
        <taxon>Paraburkholderia</taxon>
    </lineage>
</organism>
<evidence type="ECO:0000259" key="3">
    <source>
        <dbReference type="PROSITE" id="PS50110"/>
    </source>
</evidence>
<dbReference type="SMART" id="SM00448">
    <property type="entry name" value="REC"/>
    <property type="match status" value="1"/>
</dbReference>
<feature type="domain" description="Response regulatory" evidence="3">
    <location>
        <begin position="1"/>
        <end position="108"/>
    </location>
</feature>
<dbReference type="PANTHER" id="PTHR44591">
    <property type="entry name" value="STRESS RESPONSE REGULATOR PROTEIN 1"/>
    <property type="match status" value="1"/>
</dbReference>
<dbReference type="SUPFAM" id="SSF52172">
    <property type="entry name" value="CheY-like"/>
    <property type="match status" value="1"/>
</dbReference>
<dbReference type="InterPro" id="IPR011006">
    <property type="entry name" value="CheY-like_superfamily"/>
</dbReference>
<protein>
    <submittedName>
        <fullName evidence="4">Response regulator</fullName>
    </submittedName>
</protein>
<keyword evidence="1 2" id="KW-0597">Phosphoprotein</keyword>
<name>A0A4R5L3M7_9BURK</name>
<sequence length="112" mass="11677">MDDDPRLLDALAALVESDGFHVIKALDGAQALRCARAEQPAIVVTDYMMPVMDGEALVRALASDPGLAGVPVVLSSAVAAPPGTLHIAAFLRKPFAAARLLELLHQYTATGS</sequence>
<comment type="caution">
    <text evidence="4">The sequence shown here is derived from an EMBL/GenBank/DDBJ whole genome shotgun (WGS) entry which is preliminary data.</text>
</comment>
<feature type="modified residue" description="4-aspartylphosphate" evidence="2">
    <location>
        <position position="46"/>
    </location>
</feature>
<dbReference type="EMBL" id="SMOD01000044">
    <property type="protein sequence ID" value="TDG03262.1"/>
    <property type="molecule type" value="Genomic_DNA"/>
</dbReference>
<dbReference type="GO" id="GO:0000160">
    <property type="term" value="P:phosphorelay signal transduction system"/>
    <property type="evidence" value="ECO:0007669"/>
    <property type="project" value="InterPro"/>
</dbReference>
<dbReference type="Gene3D" id="3.40.50.2300">
    <property type="match status" value="1"/>
</dbReference>
<accession>A0A4R5L3M7</accession>
<gene>
    <name evidence="4" type="ORF">E1N52_35625</name>
</gene>
<dbReference type="PANTHER" id="PTHR44591:SF3">
    <property type="entry name" value="RESPONSE REGULATORY DOMAIN-CONTAINING PROTEIN"/>
    <property type="match status" value="1"/>
</dbReference>
<dbReference type="Proteomes" id="UP000295606">
    <property type="component" value="Unassembled WGS sequence"/>
</dbReference>
<dbReference type="PROSITE" id="PS50110">
    <property type="entry name" value="RESPONSE_REGULATORY"/>
    <property type="match status" value="1"/>
</dbReference>
<evidence type="ECO:0000256" key="1">
    <source>
        <dbReference type="ARBA" id="ARBA00022553"/>
    </source>
</evidence>
<dbReference type="InterPro" id="IPR050595">
    <property type="entry name" value="Bact_response_regulator"/>
</dbReference>
<proteinExistence type="predicted"/>
<dbReference type="AlphaFoldDB" id="A0A4R5L3M7"/>
<evidence type="ECO:0000313" key="5">
    <source>
        <dbReference type="Proteomes" id="UP000295606"/>
    </source>
</evidence>